<dbReference type="PANTHER" id="PTHR47024:SF1">
    <property type="entry name" value="GLYCOSYLTRANSFERASE FAMILY 92 PROTEIN"/>
    <property type="match status" value="1"/>
</dbReference>
<protein>
    <submittedName>
        <fullName evidence="1">Uncharacterized protein</fullName>
    </submittedName>
</protein>
<name>A0A2A6CM26_PRIPA</name>
<accession>A0A8R1UMU0</accession>
<accession>A0A2A6CM26</accession>
<reference evidence="1" key="2">
    <citation type="submission" date="2022-06" db="UniProtKB">
        <authorList>
            <consortium name="EnsemblMetazoa"/>
        </authorList>
    </citation>
    <scope>IDENTIFICATION</scope>
    <source>
        <strain evidence="1">PS312</strain>
    </source>
</reference>
<reference evidence="2" key="1">
    <citation type="journal article" date="2008" name="Nat. Genet.">
        <title>The Pristionchus pacificus genome provides a unique perspective on nematode lifestyle and parasitism.</title>
        <authorList>
            <person name="Dieterich C."/>
            <person name="Clifton S.W."/>
            <person name="Schuster L.N."/>
            <person name="Chinwalla A."/>
            <person name="Delehaunty K."/>
            <person name="Dinkelacker I."/>
            <person name="Fulton L."/>
            <person name="Fulton R."/>
            <person name="Godfrey J."/>
            <person name="Minx P."/>
            <person name="Mitreva M."/>
            <person name="Roeseler W."/>
            <person name="Tian H."/>
            <person name="Witte H."/>
            <person name="Yang S.P."/>
            <person name="Wilson R.K."/>
            <person name="Sommer R.J."/>
        </authorList>
    </citation>
    <scope>NUCLEOTIDE SEQUENCE [LARGE SCALE GENOMIC DNA]</scope>
    <source>
        <strain evidence="2">PS312</strain>
    </source>
</reference>
<evidence type="ECO:0000313" key="2">
    <source>
        <dbReference type="Proteomes" id="UP000005239"/>
    </source>
</evidence>
<organism evidence="1 2">
    <name type="scientific">Pristionchus pacificus</name>
    <name type="common">Parasitic nematode worm</name>
    <dbReference type="NCBI Taxonomy" id="54126"/>
    <lineage>
        <taxon>Eukaryota</taxon>
        <taxon>Metazoa</taxon>
        <taxon>Ecdysozoa</taxon>
        <taxon>Nematoda</taxon>
        <taxon>Chromadorea</taxon>
        <taxon>Rhabditida</taxon>
        <taxon>Rhabditina</taxon>
        <taxon>Diplogasteromorpha</taxon>
        <taxon>Diplogasteroidea</taxon>
        <taxon>Neodiplogasteridae</taxon>
        <taxon>Pristionchus</taxon>
    </lineage>
</organism>
<evidence type="ECO:0000313" key="1">
    <source>
        <dbReference type="EnsemblMetazoa" id="PPA34226.1"/>
    </source>
</evidence>
<dbReference type="Proteomes" id="UP000005239">
    <property type="component" value="Unassembled WGS sequence"/>
</dbReference>
<dbReference type="AlphaFoldDB" id="A0A2A6CM26"/>
<gene>
    <name evidence="1" type="primary">WBGene00272595</name>
</gene>
<keyword evidence="2" id="KW-1185">Reference proteome</keyword>
<sequence>MTPPGFRILAISKCLFDNTYFSISMFLMSTEELSASSNDKAETIELVVNSTSRVTLPVAERPRTIKEGKVEVCFNVAAFWYDDWPRLIVFIELWRAAQNAQYVNANDAIIVNMRQNLVRTDFSDMNVDKLPFFSSAFKQILLDR</sequence>
<dbReference type="PANTHER" id="PTHR47024">
    <property type="entry name" value="BIOFILM ABSENT ON HEAD (AFTER YERSINIA EXPOSURE)-RELATED"/>
    <property type="match status" value="1"/>
</dbReference>
<dbReference type="EnsemblMetazoa" id="PPA34226.1">
    <property type="protein sequence ID" value="PPA34226.1"/>
    <property type="gene ID" value="WBGene00272595"/>
</dbReference>
<proteinExistence type="predicted"/>